<gene>
    <name evidence="4" type="ORF">VaNZ11_007379</name>
</gene>
<feature type="region of interest" description="Disordered" evidence="2">
    <location>
        <begin position="524"/>
        <end position="545"/>
    </location>
</feature>
<feature type="region of interest" description="Disordered" evidence="2">
    <location>
        <begin position="56"/>
        <end position="95"/>
    </location>
</feature>
<name>A0ABQ5S2Q7_9CHLO</name>
<feature type="region of interest" description="Disordered" evidence="2">
    <location>
        <begin position="1209"/>
        <end position="1235"/>
    </location>
</feature>
<reference evidence="4 5" key="1">
    <citation type="journal article" date="2023" name="IScience">
        <title>Expanded male sex-determining region conserved during the evolution of homothallism in the green alga Volvox.</title>
        <authorList>
            <person name="Yamamoto K."/>
            <person name="Matsuzaki R."/>
            <person name="Mahakham W."/>
            <person name="Heman W."/>
            <person name="Sekimoto H."/>
            <person name="Kawachi M."/>
            <person name="Minakuchi Y."/>
            <person name="Toyoda A."/>
            <person name="Nozaki H."/>
        </authorList>
    </citation>
    <scope>NUCLEOTIDE SEQUENCE [LARGE SCALE GENOMIC DNA]</scope>
    <source>
        <strain evidence="4 5">NIES-4468</strain>
    </source>
</reference>
<feature type="compositionally biased region" description="Polar residues" evidence="2">
    <location>
        <begin position="669"/>
        <end position="681"/>
    </location>
</feature>
<evidence type="ECO:0000259" key="3">
    <source>
        <dbReference type="PROSITE" id="PS51319"/>
    </source>
</evidence>
<dbReference type="Gene3D" id="1.20.930.10">
    <property type="entry name" value="Conserved domain common to transcription factors TFIIS, elongin A, CRSP70"/>
    <property type="match status" value="1"/>
</dbReference>
<sequence length="1580" mass="162936">MLNLEGYVDAPQASKMATEAEVGEDSCFHVPVLIHPHTEALAALLMPGLSNLREKDTNGAQQLRRQNSLAKDAASRHPQEQTPTQTPVQGDEKSAALGRWVSPPAVASLREQARHLQQQRHAMGRQQMMLDMSLGQFELPRGALQSQSTYREKLPLLDNNRSFTLVGATSSTPVCQGSKELTAAPATSIAAPPHRCDPDGGVVVPIHLMASLLIKDNFKELSSQAQRRAGVGFGGAGSDGNDGTGVDEAMQTTAAWQSPTYGEIPSNEDDGAVLDAIPEMRDAAQDVHPVQTGTVGDPGASGTAGTRTAVVAGDHIDPRWPAPSVPSILPDLPLLHDMGFKAAAGGKDDCGGIQWRSSASQQLQQGQQALRQSPQPMLDACCPSGSQPPLSSETSEEGFEQQRHMPSPAGFHTGVAASPHGPRWLSFTLQQRSEEKDGREADGAMLIDTTAAQGVPDGALLPTPERPRAPNAIGSWDALRGIRTFSTESPDTDGRAGVRGAQGQGDGVLGTLALLSPGLREDSAVGSDAAMADPLAGSEPGRGRVGEVGNDLETSEQGKELLKPGTGVAPAVELLEGEDGFDADDEGESLAGTREERGARAAFKLFTGHSVRWRPLPGLEASPPWSSQRASSTAASHHSAALSPQRHGFPSFASLALALPPSTHMPPRNTWQPSLGQEPTSSRPPIPRTVAPAVPTQAAAATGVASFGGVAAAAAGVRQVVSPENMPGHCNAADGEAERESLEEVLKLKCSLRRAVQSQNPQAMGLVLSLLAALPFTPQMLADSQVTALVSPLQFNSSTEVANAARHLIAGWKEVLKAASRRSLDAQILTHLQTQQQQQLGRNHQLEWPQSPGPLRGSLRMIADHVTTVGAEDVNHCNHQPDHSQHQQQMDVHIRDQAGRPRVRLNSTQEQPRWHPHHYPRATALGEERLPAPHDLSLQSLSLGRCRSDMQTKSVATGGAANARAGSAPDSVPVSVAAAAAVSDATDARHPSSAAQTKLDAGGVPTQAYQRSHPAGLRVRVQMAPLRSPQALHVSPGAEAPVGTLGTDQAGQEGDATQLSRRMPLAVVALGKSALPESPTVSETEAEACSSGEDRQHGGRSCPGGWDILRAGAASADIADPRDARLGHTMSIDAALMDCMPPSCSPLSMPSAVAVAAPGGSRGSDGVPHSRPYPFVRSAVVPGDVTAGHIPLGSLSLGAGAAHSTPTVSISRRGQDATCPQGAVASPTSGMTQPTPPTPHCIISPPAALPLTAAGMINGGRSATVRLLPPPSTVGQTTGRKRKIERPASRRRSGNPCKRPASSTKMGQLGPGDPPGSIYPGGLSRAALYNTAIGTSADTASDAQRYLLPAGGLVAGAKTPARSSLLGLHPPPSKRQRHHSGFGSGASPASHANGGAAQVRRVSILLSSLDLGSAGNGVEDEATEASGETDATGVGAAAVVAARDLDADADMGSQDDEARMLTSGEDLLPAIEPCGGAVDCPRLGEKQEVGPTESKGKDALAGGETSLPSMDLMSGPVMGIGNGTNGLHQAAGPGDIGAAVPAGGCAGAQAVVGDGCSSETEPEAAGLPVLPSSSSLGPLG</sequence>
<dbReference type="Proteomes" id="UP001165090">
    <property type="component" value="Unassembled WGS sequence"/>
</dbReference>
<dbReference type="PROSITE" id="PS51319">
    <property type="entry name" value="TFIIS_N"/>
    <property type="match status" value="1"/>
</dbReference>
<proteinExistence type="predicted"/>
<evidence type="ECO:0000313" key="5">
    <source>
        <dbReference type="Proteomes" id="UP001165090"/>
    </source>
</evidence>
<feature type="region of interest" description="Disordered" evidence="2">
    <location>
        <begin position="660"/>
        <end position="685"/>
    </location>
</feature>
<feature type="region of interest" description="Disordered" evidence="2">
    <location>
        <begin position="1074"/>
        <end position="1100"/>
    </location>
</feature>
<protein>
    <recommendedName>
        <fullName evidence="3">TFIIS N-terminal domain-containing protein</fullName>
    </recommendedName>
</protein>
<evidence type="ECO:0000256" key="1">
    <source>
        <dbReference type="PROSITE-ProRule" id="PRU00649"/>
    </source>
</evidence>
<organism evidence="4 5">
    <name type="scientific">Volvox africanus</name>
    <dbReference type="NCBI Taxonomy" id="51714"/>
    <lineage>
        <taxon>Eukaryota</taxon>
        <taxon>Viridiplantae</taxon>
        <taxon>Chlorophyta</taxon>
        <taxon>core chlorophytes</taxon>
        <taxon>Chlorophyceae</taxon>
        <taxon>CS clade</taxon>
        <taxon>Chlamydomonadales</taxon>
        <taxon>Volvocaceae</taxon>
        <taxon>Volvox</taxon>
    </lineage>
</organism>
<evidence type="ECO:0000256" key="2">
    <source>
        <dbReference type="SAM" id="MobiDB-lite"/>
    </source>
</evidence>
<feature type="compositionally biased region" description="Low complexity" evidence="2">
    <location>
        <begin position="1566"/>
        <end position="1580"/>
    </location>
</feature>
<feature type="region of interest" description="Disordered" evidence="2">
    <location>
        <begin position="1553"/>
        <end position="1580"/>
    </location>
</feature>
<feature type="compositionally biased region" description="Polar residues" evidence="2">
    <location>
        <begin position="384"/>
        <end position="393"/>
    </location>
</feature>
<evidence type="ECO:0000313" key="4">
    <source>
        <dbReference type="EMBL" id="GLI64187.1"/>
    </source>
</evidence>
<feature type="region of interest" description="Disordered" evidence="2">
    <location>
        <begin position="351"/>
        <end position="422"/>
    </location>
</feature>
<dbReference type="EMBL" id="BSDZ01000017">
    <property type="protein sequence ID" value="GLI64187.1"/>
    <property type="molecule type" value="Genomic_DNA"/>
</dbReference>
<feature type="region of interest" description="Disordered" evidence="2">
    <location>
        <begin position="1262"/>
        <end position="1318"/>
    </location>
</feature>
<feature type="compositionally biased region" description="Low complexity" evidence="2">
    <location>
        <begin position="626"/>
        <end position="643"/>
    </location>
</feature>
<feature type="region of interest" description="Disordered" evidence="2">
    <location>
        <begin position="985"/>
        <end position="1013"/>
    </location>
</feature>
<keyword evidence="5" id="KW-1185">Reference proteome</keyword>
<feature type="compositionally biased region" description="Low complexity" evidence="2">
    <location>
        <begin position="356"/>
        <end position="376"/>
    </location>
</feature>
<feature type="domain" description="TFIIS N-terminal" evidence="3">
    <location>
        <begin position="743"/>
        <end position="819"/>
    </location>
</feature>
<dbReference type="InterPro" id="IPR035441">
    <property type="entry name" value="TFIIS/LEDGF_dom_sf"/>
</dbReference>
<feature type="compositionally biased region" description="Polar residues" evidence="2">
    <location>
        <begin position="58"/>
        <end position="69"/>
    </location>
</feature>
<dbReference type="InterPro" id="IPR017923">
    <property type="entry name" value="TFIIS_N"/>
</dbReference>
<feature type="compositionally biased region" description="Basic residues" evidence="2">
    <location>
        <begin position="1279"/>
        <end position="1293"/>
    </location>
</feature>
<accession>A0ABQ5S2Q7</accession>
<feature type="region of interest" description="Disordered" evidence="2">
    <location>
        <begin position="1362"/>
        <end position="1395"/>
    </location>
</feature>
<comment type="caution">
    <text evidence="4">The sequence shown here is derived from an EMBL/GenBank/DDBJ whole genome shotgun (WGS) entry which is preliminary data.</text>
</comment>
<dbReference type="SUPFAM" id="SSF47676">
    <property type="entry name" value="Conserved domain common to transcription factors TFIIS, elongin A, CRSP70"/>
    <property type="match status" value="1"/>
</dbReference>
<comment type="subcellular location">
    <subcellularLocation>
        <location evidence="1">Nucleus</location>
    </subcellularLocation>
</comment>
<feature type="region of interest" description="Disordered" evidence="2">
    <location>
        <begin position="621"/>
        <end position="645"/>
    </location>
</feature>
<keyword evidence="1" id="KW-0539">Nucleus</keyword>